<dbReference type="InterPro" id="IPR016177">
    <property type="entry name" value="DNA-bd_dom_sf"/>
</dbReference>
<sequence length="185" mass="21092">MQTNKIEGFNVHDLFEYSNGELIWRSRPIHHFCSVGASKTFNTRFAGQIAGTKTNKSGYAEVRINQRSYAVHRIIFFMFNGYMPKCIDHINMDKCDNRIENLRPATLSQNGINSRNRRNNTSGCKGVSFCKSTKKWKASIKCQGKNINIGYFNDIKEAAKARKKTEIELFGEFATNTEQAFKGEG</sequence>
<proteinExistence type="predicted"/>
<organism evidence="2 3">
    <name type="scientific">Acinetobacter phage WCHABP12</name>
    <dbReference type="NCBI Taxonomy" id="1965454"/>
    <lineage>
        <taxon>Viruses</taxon>
        <taxon>Duplodnaviria</taxon>
        <taxon>Heunggongvirae</taxon>
        <taxon>Uroviricota</taxon>
        <taxon>Caudoviricetes</taxon>
        <taxon>Obolenskvirus</taxon>
        <taxon>Obolenskvirus WCHABP12</taxon>
    </lineage>
</organism>
<dbReference type="InterPro" id="IPR003615">
    <property type="entry name" value="HNH_nuc"/>
</dbReference>
<name>A0A1V0DZC6_9CAUD</name>
<protein>
    <submittedName>
        <fullName evidence="2">Putative HNH endonuclease</fullName>
    </submittedName>
</protein>
<keyword evidence="2" id="KW-0378">Hydrolase</keyword>
<dbReference type="Gene3D" id="3.90.75.20">
    <property type="match status" value="1"/>
</dbReference>
<accession>A0A1V0DZC6</accession>
<keyword evidence="2" id="KW-0540">Nuclease</keyword>
<reference evidence="2 3" key="1">
    <citation type="submission" date="2017-02" db="EMBL/GenBank/DDBJ databases">
        <title>The complete genome of Acinetobacter Baumannii phage WCHABP12.</title>
        <authorList>
            <person name="Zhou W."/>
            <person name="Feng Y."/>
            <person name="Zong Z."/>
        </authorList>
    </citation>
    <scope>NUCLEOTIDE SEQUENCE [LARGE SCALE GENOMIC DNA]</scope>
</reference>
<dbReference type="GO" id="GO:0004519">
    <property type="term" value="F:endonuclease activity"/>
    <property type="evidence" value="ECO:0007669"/>
    <property type="project" value="UniProtKB-KW"/>
</dbReference>
<dbReference type="SUPFAM" id="SSF54171">
    <property type="entry name" value="DNA-binding domain"/>
    <property type="match status" value="1"/>
</dbReference>
<dbReference type="SUPFAM" id="SSF54060">
    <property type="entry name" value="His-Me finger endonucleases"/>
    <property type="match status" value="1"/>
</dbReference>
<dbReference type="GO" id="GO:0003700">
    <property type="term" value="F:DNA-binding transcription factor activity"/>
    <property type="evidence" value="ECO:0007669"/>
    <property type="project" value="InterPro"/>
</dbReference>
<dbReference type="GO" id="GO:0003677">
    <property type="term" value="F:DNA binding"/>
    <property type="evidence" value="ECO:0007669"/>
    <property type="project" value="InterPro"/>
</dbReference>
<dbReference type="Proteomes" id="UP000221758">
    <property type="component" value="Segment"/>
</dbReference>
<gene>
    <name evidence="2" type="ORF">ABP12_00076</name>
</gene>
<dbReference type="InterPro" id="IPR036955">
    <property type="entry name" value="AP2/ERF_dom_sf"/>
</dbReference>
<keyword evidence="3" id="KW-1185">Reference proteome</keyword>
<dbReference type="EMBL" id="KY670595">
    <property type="protein sequence ID" value="ARB06817.1"/>
    <property type="molecule type" value="Genomic_DNA"/>
</dbReference>
<dbReference type="InterPro" id="IPR044925">
    <property type="entry name" value="His-Me_finger_sf"/>
</dbReference>
<dbReference type="Pfam" id="PF13392">
    <property type="entry name" value="HNH_3"/>
    <property type="match status" value="1"/>
</dbReference>
<evidence type="ECO:0000313" key="3">
    <source>
        <dbReference type="Proteomes" id="UP000221758"/>
    </source>
</evidence>
<evidence type="ECO:0000259" key="1">
    <source>
        <dbReference type="Pfam" id="PF13392"/>
    </source>
</evidence>
<dbReference type="Gene3D" id="3.30.730.10">
    <property type="entry name" value="AP2/ERF domain"/>
    <property type="match status" value="1"/>
</dbReference>
<evidence type="ECO:0000313" key="2">
    <source>
        <dbReference type="EMBL" id="ARB06817.1"/>
    </source>
</evidence>
<dbReference type="OrthoDB" id="21336at10239"/>
<feature type="domain" description="HNH nuclease" evidence="1">
    <location>
        <begin position="69"/>
        <end position="111"/>
    </location>
</feature>
<keyword evidence="2" id="KW-0255">Endonuclease</keyword>